<evidence type="ECO:0000256" key="5">
    <source>
        <dbReference type="ARBA" id="ARBA00022801"/>
    </source>
</evidence>
<dbReference type="InterPro" id="IPR012337">
    <property type="entry name" value="RNaseH-like_sf"/>
</dbReference>
<dbReference type="PANTHER" id="PTHR41694">
    <property type="entry name" value="ENDOGENOUS RETROVIRUS GROUP K MEMBER POL PROTEIN"/>
    <property type="match status" value="1"/>
</dbReference>
<dbReference type="GO" id="GO:0004523">
    <property type="term" value="F:RNA-DNA hybrid ribonuclease activity"/>
    <property type="evidence" value="ECO:0007669"/>
    <property type="project" value="InterPro"/>
</dbReference>
<gene>
    <name evidence="8" type="primary">Ervk18_3</name>
    <name evidence="8" type="ORF">PACPHI_R10529</name>
</gene>
<protein>
    <submittedName>
        <fullName evidence="8">POK18 protein</fullName>
    </submittedName>
</protein>
<feature type="non-terminal residue" evidence="8">
    <location>
        <position position="1"/>
    </location>
</feature>
<dbReference type="InterPro" id="IPR036397">
    <property type="entry name" value="RNaseH_sf"/>
</dbReference>
<evidence type="ECO:0000259" key="7">
    <source>
        <dbReference type="PROSITE" id="PS50879"/>
    </source>
</evidence>
<dbReference type="InterPro" id="IPR002156">
    <property type="entry name" value="RNaseH_domain"/>
</dbReference>
<dbReference type="GO" id="GO:0035613">
    <property type="term" value="F:RNA stem-loop binding"/>
    <property type="evidence" value="ECO:0007669"/>
    <property type="project" value="TreeGrafter"/>
</dbReference>
<comment type="caution">
    <text evidence="8">The sequence shown here is derived from an EMBL/GenBank/DDBJ whole genome shotgun (WGS) entry which is preliminary data.</text>
</comment>
<dbReference type="EMBL" id="VWZT01016230">
    <property type="protein sequence ID" value="NXI05936.1"/>
    <property type="molecule type" value="Genomic_DNA"/>
</dbReference>
<dbReference type="GO" id="GO:0003964">
    <property type="term" value="F:RNA-directed DNA polymerase activity"/>
    <property type="evidence" value="ECO:0007669"/>
    <property type="project" value="UniProtKB-KW"/>
</dbReference>
<dbReference type="Pfam" id="PF00075">
    <property type="entry name" value="RNase_H"/>
    <property type="match status" value="1"/>
</dbReference>
<evidence type="ECO:0000256" key="6">
    <source>
        <dbReference type="ARBA" id="ARBA00022918"/>
    </source>
</evidence>
<dbReference type="InterPro" id="IPR010661">
    <property type="entry name" value="RVT_thumb"/>
</dbReference>
<name>A0A7K9Q4L3_9CORV</name>
<evidence type="ECO:0000313" key="9">
    <source>
        <dbReference type="Proteomes" id="UP000570547"/>
    </source>
</evidence>
<evidence type="ECO:0000313" key="8">
    <source>
        <dbReference type="EMBL" id="NXI05936.1"/>
    </source>
</evidence>
<dbReference type="Proteomes" id="UP000570547">
    <property type="component" value="Unassembled WGS sequence"/>
</dbReference>
<keyword evidence="6" id="KW-0695">RNA-directed DNA polymerase</keyword>
<feature type="non-terminal residue" evidence="8">
    <location>
        <position position="355"/>
    </location>
</feature>
<dbReference type="Pfam" id="PF06817">
    <property type="entry name" value="RVT_thumb"/>
    <property type="match status" value="1"/>
</dbReference>
<keyword evidence="4" id="KW-0255">Endonuclease</keyword>
<evidence type="ECO:0000256" key="2">
    <source>
        <dbReference type="ARBA" id="ARBA00022695"/>
    </source>
</evidence>
<keyword evidence="3" id="KW-0540">Nuclease</keyword>
<keyword evidence="2" id="KW-0548">Nucleotidyltransferase</keyword>
<proteinExistence type="predicted"/>
<dbReference type="AlphaFoldDB" id="A0A7K9Q4L3"/>
<evidence type="ECO:0000256" key="3">
    <source>
        <dbReference type="ARBA" id="ARBA00022722"/>
    </source>
</evidence>
<dbReference type="SUPFAM" id="SSF56672">
    <property type="entry name" value="DNA/RNA polymerases"/>
    <property type="match status" value="1"/>
</dbReference>
<accession>A0A7K9Q4L3</accession>
<dbReference type="Gene3D" id="3.30.70.270">
    <property type="match status" value="1"/>
</dbReference>
<feature type="domain" description="RNase H type-1" evidence="7">
    <location>
        <begin position="235"/>
        <end position="355"/>
    </location>
</feature>
<organism evidence="8 9">
    <name type="scientific">Pachycephala philippinensis</name>
    <name type="common">yellow-belllied whistler</name>
    <dbReference type="NCBI Taxonomy" id="449367"/>
    <lineage>
        <taxon>Eukaryota</taxon>
        <taxon>Metazoa</taxon>
        <taxon>Chordata</taxon>
        <taxon>Craniata</taxon>
        <taxon>Vertebrata</taxon>
        <taxon>Euteleostomi</taxon>
        <taxon>Archelosauria</taxon>
        <taxon>Archosauria</taxon>
        <taxon>Dinosauria</taxon>
        <taxon>Saurischia</taxon>
        <taxon>Theropoda</taxon>
        <taxon>Coelurosauria</taxon>
        <taxon>Aves</taxon>
        <taxon>Neognathae</taxon>
        <taxon>Neoaves</taxon>
        <taxon>Telluraves</taxon>
        <taxon>Australaves</taxon>
        <taxon>Passeriformes</taxon>
        <taxon>Corvoidea</taxon>
        <taxon>Pachycephalidae</taxon>
        <taxon>Pachycephala</taxon>
    </lineage>
</organism>
<dbReference type="InterPro" id="IPR043502">
    <property type="entry name" value="DNA/RNA_pol_sf"/>
</dbReference>
<dbReference type="SUPFAM" id="SSF53098">
    <property type="entry name" value="Ribonuclease H-like"/>
    <property type="match status" value="1"/>
</dbReference>
<keyword evidence="1" id="KW-0808">Transferase</keyword>
<keyword evidence="9" id="KW-1185">Reference proteome</keyword>
<dbReference type="Gene3D" id="3.30.420.10">
    <property type="entry name" value="Ribonuclease H-like superfamily/Ribonuclease H"/>
    <property type="match status" value="1"/>
</dbReference>
<evidence type="ECO:0000256" key="1">
    <source>
        <dbReference type="ARBA" id="ARBA00022679"/>
    </source>
</evidence>
<evidence type="ECO:0000256" key="4">
    <source>
        <dbReference type="ARBA" id="ARBA00022759"/>
    </source>
</evidence>
<keyword evidence="5" id="KW-0378">Hydrolase</keyword>
<dbReference type="PROSITE" id="PS50879">
    <property type="entry name" value="RNASE_H_1"/>
    <property type="match status" value="1"/>
</dbReference>
<sequence length="355" mass="40286">KVKRTAPWTYLGMKIHDQTIVPQQIKIMDNPRNLAELHQLCGQIEWIRPYLGVSTEALAPLFNLLKGKGDRDLSSPRILTPEVREAIKKVEFALETRQSHRFDPKLPFKLAVIGHMLHFSGLIHQWDESQTDHLLIIEWVFLSNSPDKSITTPQDRVARLVAKARSHLATLAGWDFTCMYLPFSNDQLDEILQNNVELQCALDSYSGQTSCHYPQHKVFGLEMKIVRDPVQSKEPLKALTLFTDGSGKSGKSVIAWQDPSILKWESDVERVSGSPQVAELAAVVRAFDRFREPFNLVTDSAYVAGVVSRAENAWVSEHGNSKIRALLVKLVELISHRKQPYYVLHVRSHTNHPGF</sequence>
<reference evidence="8 9" key="1">
    <citation type="submission" date="2019-09" db="EMBL/GenBank/DDBJ databases">
        <title>Bird 10,000 Genomes (B10K) Project - Family phase.</title>
        <authorList>
            <person name="Zhang G."/>
        </authorList>
    </citation>
    <scope>NUCLEOTIDE SEQUENCE [LARGE SCALE GENOMIC DNA]</scope>
    <source>
        <strain evidence="8">B10K-DU-001-28</strain>
        <tissue evidence="8">Muscle</tissue>
    </source>
</reference>
<dbReference type="PANTHER" id="PTHR41694:SF3">
    <property type="entry name" value="RNA-DIRECTED DNA POLYMERASE-RELATED"/>
    <property type="match status" value="1"/>
</dbReference>
<dbReference type="InterPro" id="IPR043128">
    <property type="entry name" value="Rev_trsase/Diguanyl_cyclase"/>
</dbReference>